<dbReference type="Pfam" id="PF00804">
    <property type="entry name" value="Syntaxin"/>
    <property type="match status" value="1"/>
</dbReference>
<dbReference type="InterPro" id="IPR006011">
    <property type="entry name" value="Syntaxin_N"/>
</dbReference>
<evidence type="ECO:0000256" key="15">
    <source>
        <dbReference type="SAM" id="Coils"/>
    </source>
</evidence>
<sequence length="355" mass="39794">MAPPEVFYNEEEAKKYSQNSRMIEIQTQMSERAVELLNLPDDQPCYLLDVGCGSGLSGDYLSEEGHYWVGVDISTAMLNVALDREVDGDLVVGDMGQGIPFRPGTFDGCISISALQWLCNADKKTHSPPKRLYTFFSTLYSSLTRGARAVFQIYPENSEQLELITAQAMRAGFTGGMVVDYPNSSKAKKFFLCLFAGVSGVLPKGLGTETVERNVSNQAQFTGQRSRFKNMRGKSLKKSKDWVKEKKERRRRQGKPSYASFTFRSVCGNGSEGKDTEEEEEVAVGMEKGFMDEFFEQVEEIRGYIDSLAEKVEEVKRKHSAILAAPNPDEKTKAELEELMTDIKKLANKVRSKLK</sequence>
<dbReference type="Gene3D" id="3.40.50.150">
    <property type="entry name" value="Vaccinia Virus protein VP39"/>
    <property type="match status" value="1"/>
</dbReference>
<keyword evidence="7" id="KW-0949">S-adenosyl-L-methionine</keyword>
<feature type="domain" description="Syntaxin N-terminal" evidence="17">
    <location>
        <begin position="290"/>
        <end position="355"/>
    </location>
</feature>
<dbReference type="GO" id="GO:0070476">
    <property type="term" value="P:rRNA (guanine-N7)-methylation"/>
    <property type="evidence" value="ECO:0007669"/>
    <property type="project" value="InterPro"/>
</dbReference>
<dbReference type="GO" id="GO:0016435">
    <property type="term" value="F:rRNA (guanine) methyltransferase activity"/>
    <property type="evidence" value="ECO:0007669"/>
    <property type="project" value="InterPro"/>
</dbReference>
<proteinExistence type="inferred from homology"/>
<dbReference type="GO" id="GO:0005737">
    <property type="term" value="C:cytoplasm"/>
    <property type="evidence" value="ECO:0007669"/>
    <property type="project" value="UniProtKB-SubCell"/>
</dbReference>
<protein>
    <recommendedName>
        <fullName evidence="12">18S rRNA (guanine-N(7))-methyltransferase</fullName>
    </recommendedName>
    <alternativeName>
        <fullName evidence="14">Bud site selection protein 23 homolog</fullName>
    </alternativeName>
    <alternativeName>
        <fullName evidence="13">rRNA methyltransferase and ribosome maturation factor</fullName>
    </alternativeName>
</protein>
<dbReference type="EMBL" id="QNUK01000253">
    <property type="protein sequence ID" value="KAF5896981.1"/>
    <property type="molecule type" value="Genomic_DNA"/>
</dbReference>
<evidence type="ECO:0000256" key="14">
    <source>
        <dbReference type="ARBA" id="ARBA00081208"/>
    </source>
</evidence>
<dbReference type="Pfam" id="PF08241">
    <property type="entry name" value="Methyltransf_11"/>
    <property type="match status" value="1"/>
</dbReference>
<evidence type="ECO:0000256" key="5">
    <source>
        <dbReference type="ARBA" id="ARBA00022603"/>
    </source>
</evidence>
<evidence type="ECO:0000256" key="10">
    <source>
        <dbReference type="ARBA" id="ARBA00059355"/>
    </source>
</evidence>
<evidence type="ECO:0000256" key="4">
    <source>
        <dbReference type="ARBA" id="ARBA00022490"/>
    </source>
</evidence>
<evidence type="ECO:0000256" key="7">
    <source>
        <dbReference type="ARBA" id="ARBA00022691"/>
    </source>
</evidence>
<evidence type="ECO:0000256" key="13">
    <source>
        <dbReference type="ARBA" id="ARBA00075516"/>
    </source>
</evidence>
<evidence type="ECO:0000259" key="17">
    <source>
        <dbReference type="Pfam" id="PF00804"/>
    </source>
</evidence>
<feature type="domain" description="Methyltransferase type 11" evidence="18">
    <location>
        <begin position="48"/>
        <end position="121"/>
    </location>
</feature>
<keyword evidence="8" id="KW-0539">Nucleus</keyword>
<feature type="non-terminal residue" evidence="20">
    <location>
        <position position="1"/>
    </location>
</feature>
<feature type="coiled-coil region" evidence="15">
    <location>
        <begin position="298"/>
        <end position="353"/>
    </location>
</feature>
<dbReference type="InterPro" id="IPR022238">
    <property type="entry name" value="Bud23_C"/>
</dbReference>
<dbReference type="InterPro" id="IPR010989">
    <property type="entry name" value="SNARE"/>
</dbReference>
<comment type="similarity">
    <text evidence="3">Belongs to the class I-like SAM-binding methyltransferase superfamily. BUD23/WBSCR22 family.</text>
</comment>
<evidence type="ECO:0000256" key="9">
    <source>
        <dbReference type="ARBA" id="ARBA00050374"/>
    </source>
</evidence>
<comment type="function">
    <text evidence="10">S-adenosyl-L-methionine-dependent methyltransferase that specifically methylates the N(7) position of a guanine in 18S rRNA. Requires the methyltransferase adapter protein TRM112 for full rRNA methyltransferase activity. Involved in the pre-rRNA processing steps leading to small-subunit rRNA production independently of its RNA-modifying catalytic activity. Important for biogenesis end export of the 40S ribosomal subunit independent on its methyltransferase activity. Locus-specific steroid receptor coactivator. Potentiates transactivation by glucocorticoid (NR3C1), mineralocorticoid (NR3C2), androgen (AR) and progesterone (PGR) receptors. Required for the maintenance of open chromatin at the TSC22D3/GILZ locus to facilitate NR3C1 loading on the response elements. Required for maintenance of dimethylation on histone H3 'Lys-79' (H3K79me2), although direct histone methyltransferase activity is not observed in vitro.</text>
</comment>
<keyword evidence="6" id="KW-0808">Transferase</keyword>
<dbReference type="GO" id="GO:0005730">
    <property type="term" value="C:nucleolus"/>
    <property type="evidence" value="ECO:0007669"/>
    <property type="project" value="TreeGrafter"/>
</dbReference>
<dbReference type="InterPro" id="IPR039769">
    <property type="entry name" value="Bud23-like"/>
</dbReference>
<evidence type="ECO:0000256" key="8">
    <source>
        <dbReference type="ARBA" id="ARBA00023242"/>
    </source>
</evidence>
<keyword evidence="21" id="KW-1185">Reference proteome</keyword>
<dbReference type="CDD" id="cd02440">
    <property type="entry name" value="AdoMet_MTases"/>
    <property type="match status" value="1"/>
</dbReference>
<reference evidence="20" key="1">
    <citation type="submission" date="2020-07" db="EMBL/GenBank/DDBJ databases">
        <title>Clarias magur genome sequencing, assembly and annotation.</title>
        <authorList>
            <person name="Kushwaha B."/>
            <person name="Kumar R."/>
            <person name="Das P."/>
            <person name="Joshi C.G."/>
            <person name="Kumar D."/>
            <person name="Nagpure N.S."/>
            <person name="Pandey M."/>
            <person name="Agarwal S."/>
            <person name="Srivastava S."/>
            <person name="Singh M."/>
            <person name="Sahoo L."/>
            <person name="Jayasankar P."/>
            <person name="Meher P.K."/>
            <person name="Koringa P.G."/>
            <person name="Iquebal M.A."/>
            <person name="Das S.P."/>
            <person name="Bit A."/>
            <person name="Patnaik S."/>
            <person name="Patel N."/>
            <person name="Shah T.M."/>
            <person name="Hinsu A."/>
            <person name="Jena J.K."/>
        </authorList>
    </citation>
    <scope>NUCLEOTIDE SEQUENCE</scope>
    <source>
        <strain evidence="20">CIFAMagur01</strain>
        <tissue evidence="20">Testis</tissue>
    </source>
</reference>
<comment type="caution">
    <text evidence="20">The sequence shown here is derived from an EMBL/GenBank/DDBJ whole genome shotgun (WGS) entry which is preliminary data.</text>
</comment>
<feature type="region of interest" description="Disordered" evidence="16">
    <location>
        <begin position="230"/>
        <end position="256"/>
    </location>
</feature>
<keyword evidence="4" id="KW-0963">Cytoplasm</keyword>
<dbReference type="OrthoDB" id="2877at2759"/>
<evidence type="ECO:0000256" key="3">
    <source>
        <dbReference type="ARBA" id="ARBA00005547"/>
    </source>
</evidence>
<dbReference type="Proteomes" id="UP000727407">
    <property type="component" value="Unassembled WGS sequence"/>
</dbReference>
<evidence type="ECO:0000259" key="18">
    <source>
        <dbReference type="Pfam" id="PF08241"/>
    </source>
</evidence>
<name>A0A8J4TG01_CLAMG</name>
<dbReference type="Pfam" id="PF12589">
    <property type="entry name" value="WBS_methylT"/>
    <property type="match status" value="1"/>
</dbReference>
<keyword evidence="15" id="KW-0175">Coiled coil</keyword>
<dbReference type="Gene3D" id="1.20.58.70">
    <property type="match status" value="1"/>
</dbReference>
<accession>A0A8J4TG01</accession>
<dbReference type="SUPFAM" id="SSF47661">
    <property type="entry name" value="t-snare proteins"/>
    <property type="match status" value="1"/>
</dbReference>
<dbReference type="PANTHER" id="PTHR12734">
    <property type="entry name" value="METHYLTRANSFERASE-RELATED"/>
    <property type="match status" value="1"/>
</dbReference>
<dbReference type="CDD" id="cd00179">
    <property type="entry name" value="SynN"/>
    <property type="match status" value="1"/>
</dbReference>
<dbReference type="InterPro" id="IPR013216">
    <property type="entry name" value="Methyltransf_11"/>
</dbReference>
<dbReference type="GO" id="GO:0016020">
    <property type="term" value="C:membrane"/>
    <property type="evidence" value="ECO:0007669"/>
    <property type="project" value="InterPro"/>
</dbReference>
<evidence type="ECO:0000256" key="2">
    <source>
        <dbReference type="ARBA" id="ARBA00004496"/>
    </source>
</evidence>
<feature type="domain" description="18S rRNA (guanine(1575)-N(7))-methyltransferase Bud23 C-terminal" evidence="19">
    <location>
        <begin position="194"/>
        <end position="255"/>
    </location>
</feature>
<dbReference type="InterPro" id="IPR029063">
    <property type="entry name" value="SAM-dependent_MTases_sf"/>
</dbReference>
<dbReference type="AlphaFoldDB" id="A0A8J4TG01"/>
<evidence type="ECO:0000313" key="20">
    <source>
        <dbReference type="EMBL" id="KAF5896981.1"/>
    </source>
</evidence>
<dbReference type="SUPFAM" id="SSF53335">
    <property type="entry name" value="S-adenosyl-L-methionine-dependent methyltransferases"/>
    <property type="match status" value="1"/>
</dbReference>
<evidence type="ECO:0000256" key="11">
    <source>
        <dbReference type="ARBA" id="ARBA00064164"/>
    </source>
</evidence>
<comment type="subunit">
    <text evidence="11">Heterodimer with TRMT112; this heterodimerization is necessary for the metabolic stability and activity of the catalytic subunit BUD23. Interacts with GRIP1.</text>
</comment>
<comment type="subcellular location">
    <subcellularLocation>
        <location evidence="2">Cytoplasm</location>
    </subcellularLocation>
    <subcellularLocation>
        <location evidence="1">Nucleus</location>
    </subcellularLocation>
</comment>
<evidence type="ECO:0000256" key="6">
    <source>
        <dbReference type="ARBA" id="ARBA00022679"/>
    </source>
</evidence>
<evidence type="ECO:0000313" key="21">
    <source>
        <dbReference type="Proteomes" id="UP000727407"/>
    </source>
</evidence>
<evidence type="ECO:0000256" key="12">
    <source>
        <dbReference type="ARBA" id="ARBA00074415"/>
    </source>
</evidence>
<evidence type="ECO:0000259" key="19">
    <source>
        <dbReference type="Pfam" id="PF12589"/>
    </source>
</evidence>
<gene>
    <name evidence="20" type="primary">bud23</name>
    <name evidence="20" type="ORF">DAT39_013294</name>
</gene>
<dbReference type="FunFam" id="3.40.50.150:FF:000017">
    <property type="entry name" value="probable 18S rRNA (Guanine-N(7))-methyltransferase"/>
    <property type="match status" value="1"/>
</dbReference>
<evidence type="ECO:0000256" key="1">
    <source>
        <dbReference type="ARBA" id="ARBA00004123"/>
    </source>
</evidence>
<organism evidence="20 21">
    <name type="scientific">Clarias magur</name>
    <name type="common">Asian catfish</name>
    <name type="synonym">Macropteronotus magur</name>
    <dbReference type="NCBI Taxonomy" id="1594786"/>
    <lineage>
        <taxon>Eukaryota</taxon>
        <taxon>Metazoa</taxon>
        <taxon>Chordata</taxon>
        <taxon>Craniata</taxon>
        <taxon>Vertebrata</taxon>
        <taxon>Euteleostomi</taxon>
        <taxon>Actinopterygii</taxon>
        <taxon>Neopterygii</taxon>
        <taxon>Teleostei</taxon>
        <taxon>Ostariophysi</taxon>
        <taxon>Siluriformes</taxon>
        <taxon>Clariidae</taxon>
        <taxon>Clarias</taxon>
    </lineage>
</organism>
<comment type="catalytic activity">
    <reaction evidence="9">
        <text>a guanosine in 18S rRNA + S-adenosyl-L-methionine = an N(7)-methylguanosine in 18S rRNA + S-adenosyl-L-homocysteine</text>
        <dbReference type="Rhea" id="RHEA:54584"/>
        <dbReference type="Rhea" id="RHEA-COMP:13937"/>
        <dbReference type="Rhea" id="RHEA-COMP:13938"/>
        <dbReference type="ChEBI" id="CHEBI:57856"/>
        <dbReference type="ChEBI" id="CHEBI:59789"/>
        <dbReference type="ChEBI" id="CHEBI:74269"/>
        <dbReference type="ChEBI" id="CHEBI:74480"/>
    </reaction>
</comment>
<dbReference type="PANTHER" id="PTHR12734:SF0">
    <property type="entry name" value="18S RRNA (GUANINE-N(7))-METHYLTRANSFERASE-RELATED"/>
    <property type="match status" value="1"/>
</dbReference>
<dbReference type="GO" id="GO:0016192">
    <property type="term" value="P:vesicle-mediated transport"/>
    <property type="evidence" value="ECO:0007669"/>
    <property type="project" value="InterPro"/>
</dbReference>
<evidence type="ECO:0000256" key="16">
    <source>
        <dbReference type="SAM" id="MobiDB-lite"/>
    </source>
</evidence>
<keyword evidence="5" id="KW-0489">Methyltransferase</keyword>